<accession>L1QNC3</accession>
<dbReference type="eggNOG" id="COG1216">
    <property type="taxonomic scope" value="Bacteria"/>
</dbReference>
<dbReference type="InterPro" id="IPR001173">
    <property type="entry name" value="Glyco_trans_2-like"/>
</dbReference>
<gene>
    <name evidence="6" type="ORF">HMPREF0216_00185</name>
</gene>
<keyword evidence="7" id="KW-1185">Reference proteome</keyword>
<comment type="similarity">
    <text evidence="2">Belongs to the glycosyltransferase 2 family.</text>
</comment>
<dbReference type="SUPFAM" id="SSF53448">
    <property type="entry name" value="Nucleotide-diphospho-sugar transferases"/>
    <property type="match status" value="1"/>
</dbReference>
<dbReference type="PANTHER" id="PTHR43179">
    <property type="entry name" value="RHAMNOSYLTRANSFERASE WBBL"/>
    <property type="match status" value="1"/>
</dbReference>
<reference evidence="6 7" key="1">
    <citation type="submission" date="2012-05" db="EMBL/GenBank/DDBJ databases">
        <authorList>
            <person name="Weinstock G."/>
            <person name="Sodergren E."/>
            <person name="Lobos E.A."/>
            <person name="Fulton L."/>
            <person name="Fulton R."/>
            <person name="Courtney L."/>
            <person name="Fronick C."/>
            <person name="O'Laughlin M."/>
            <person name="Godfrey J."/>
            <person name="Wilson R.M."/>
            <person name="Miner T."/>
            <person name="Farmer C."/>
            <person name="Delehaunty K."/>
            <person name="Cordes M."/>
            <person name="Minx P."/>
            <person name="Tomlinson C."/>
            <person name="Chen J."/>
            <person name="Wollam A."/>
            <person name="Pepin K.H."/>
            <person name="Bhonagiri V."/>
            <person name="Zhang X."/>
            <person name="Suruliraj S."/>
            <person name="Warren W."/>
            <person name="Mitreva M."/>
            <person name="Mardis E.R."/>
            <person name="Wilson R.K."/>
        </authorList>
    </citation>
    <scope>NUCLEOTIDE SEQUENCE [LARGE SCALE GENOMIC DNA]</scope>
    <source>
        <strain evidence="6 7">DSM 1785</strain>
    </source>
</reference>
<evidence type="ECO:0000256" key="2">
    <source>
        <dbReference type="ARBA" id="ARBA00006739"/>
    </source>
</evidence>
<comment type="pathway">
    <text evidence="1">Cell wall biogenesis; cell wall polysaccharide biosynthesis.</text>
</comment>
<keyword evidence="3" id="KW-0328">Glycosyltransferase</keyword>
<evidence type="ECO:0000259" key="5">
    <source>
        <dbReference type="Pfam" id="PF00535"/>
    </source>
</evidence>
<dbReference type="PATRIC" id="fig|545697.3.peg.182"/>
<keyword evidence="4 6" id="KW-0808">Transferase</keyword>
<proteinExistence type="inferred from homology"/>
<evidence type="ECO:0000313" key="6">
    <source>
        <dbReference type="EMBL" id="EKY29478.1"/>
    </source>
</evidence>
<dbReference type="HOGENOM" id="CLU_023845_4_1_9"/>
<organism evidence="6 7">
    <name type="scientific">Clostridium celatum DSM 1785</name>
    <dbReference type="NCBI Taxonomy" id="545697"/>
    <lineage>
        <taxon>Bacteria</taxon>
        <taxon>Bacillati</taxon>
        <taxon>Bacillota</taxon>
        <taxon>Clostridia</taxon>
        <taxon>Eubacteriales</taxon>
        <taxon>Clostridiaceae</taxon>
        <taxon>Clostridium</taxon>
    </lineage>
</organism>
<dbReference type="STRING" id="545697.HMPREF0216_00185"/>
<dbReference type="GO" id="GO:0016757">
    <property type="term" value="F:glycosyltransferase activity"/>
    <property type="evidence" value="ECO:0007669"/>
    <property type="project" value="UniProtKB-KW"/>
</dbReference>
<dbReference type="Gene3D" id="3.90.550.10">
    <property type="entry name" value="Spore Coat Polysaccharide Biosynthesis Protein SpsA, Chain A"/>
    <property type="match status" value="1"/>
</dbReference>
<dbReference type="PANTHER" id="PTHR43179:SF12">
    <property type="entry name" value="GALACTOFURANOSYLTRANSFERASE GLFT2"/>
    <property type="match status" value="1"/>
</dbReference>
<dbReference type="CDD" id="cd04186">
    <property type="entry name" value="GT_2_like_c"/>
    <property type="match status" value="1"/>
</dbReference>
<comment type="caution">
    <text evidence="6">The sequence shown here is derived from an EMBL/GenBank/DDBJ whole genome shotgun (WGS) entry which is preliminary data.</text>
</comment>
<evidence type="ECO:0000313" key="7">
    <source>
        <dbReference type="Proteomes" id="UP000010420"/>
    </source>
</evidence>
<dbReference type="EMBL" id="AMEZ01000007">
    <property type="protein sequence ID" value="EKY29478.1"/>
    <property type="molecule type" value="Genomic_DNA"/>
</dbReference>
<dbReference type="Proteomes" id="UP000010420">
    <property type="component" value="Unassembled WGS sequence"/>
</dbReference>
<evidence type="ECO:0000256" key="4">
    <source>
        <dbReference type="ARBA" id="ARBA00022679"/>
    </source>
</evidence>
<evidence type="ECO:0000256" key="3">
    <source>
        <dbReference type="ARBA" id="ARBA00022676"/>
    </source>
</evidence>
<dbReference type="AlphaFoldDB" id="L1QNC3"/>
<dbReference type="Pfam" id="PF00535">
    <property type="entry name" value="Glycos_transf_2"/>
    <property type="match status" value="1"/>
</dbReference>
<dbReference type="OrthoDB" id="9771846at2"/>
<dbReference type="RefSeq" id="WP_005209996.1">
    <property type="nucleotide sequence ID" value="NZ_KB291602.1"/>
</dbReference>
<dbReference type="InterPro" id="IPR029044">
    <property type="entry name" value="Nucleotide-diphossugar_trans"/>
</dbReference>
<sequence>MLGIVIANWNGEKLIDKCLTSLKNQEFKEFKIYIIDNDSRDNSRNIINGYKNELDIDLIEMDYNSGFAPANNIGIKKARNDGCEYILTLNNDVEVPKESLKNAISLIKTNKDYDVFQLFMINYFEREKCDAAGLTFDKKLLPAQVGYRENVKEVLKRDINIEGACAGAAIYTKKALEKVKLQNGDYFDSKFFAYYEDVDLSLRLKRAGFKSKLLKDSIVYHMHSATGNKTSGFKEYYLARNLFMYTKRNQPIENYKKAKNTYYRILIKNMIKNFNSDVMKSVLKGIKDGNKEAKNIEYKPY</sequence>
<feature type="domain" description="Glycosyltransferase 2-like" evidence="5">
    <location>
        <begin position="4"/>
        <end position="179"/>
    </location>
</feature>
<name>L1QNC3_9CLOT</name>
<protein>
    <submittedName>
        <fullName evidence="6">Glycosyltransferase, group 2 family protein</fullName>
    </submittedName>
</protein>
<evidence type="ECO:0000256" key="1">
    <source>
        <dbReference type="ARBA" id="ARBA00004776"/>
    </source>
</evidence>